<protein>
    <submittedName>
        <fullName evidence="5">LCP family protein</fullName>
    </submittedName>
</protein>
<feature type="compositionally biased region" description="Low complexity" evidence="2">
    <location>
        <begin position="59"/>
        <end position="68"/>
    </location>
</feature>
<comment type="caution">
    <text evidence="5">The sequence shown here is derived from an EMBL/GenBank/DDBJ whole genome shotgun (WGS) entry which is preliminary data.</text>
</comment>
<dbReference type="NCBIfam" id="TIGR00350">
    <property type="entry name" value="lytR_cpsA_psr"/>
    <property type="match status" value="1"/>
</dbReference>
<dbReference type="Proteomes" id="UP001233314">
    <property type="component" value="Unassembled WGS sequence"/>
</dbReference>
<keyword evidence="3" id="KW-0472">Membrane</keyword>
<dbReference type="InterPro" id="IPR050922">
    <property type="entry name" value="LytR/CpsA/Psr_CW_biosynth"/>
</dbReference>
<feature type="compositionally biased region" description="Polar residues" evidence="2">
    <location>
        <begin position="145"/>
        <end position="154"/>
    </location>
</feature>
<dbReference type="RefSeq" id="WP_305026893.1">
    <property type="nucleotide sequence ID" value="NZ_JAUQTA010000001.1"/>
</dbReference>
<keyword evidence="3" id="KW-1133">Transmembrane helix</keyword>
<evidence type="ECO:0000256" key="1">
    <source>
        <dbReference type="ARBA" id="ARBA00006068"/>
    </source>
</evidence>
<evidence type="ECO:0000259" key="4">
    <source>
        <dbReference type="Pfam" id="PF03816"/>
    </source>
</evidence>
<evidence type="ECO:0000313" key="5">
    <source>
        <dbReference type="EMBL" id="MDO7867496.1"/>
    </source>
</evidence>
<gene>
    <name evidence="5" type="ORF">Q5722_03850</name>
</gene>
<evidence type="ECO:0000256" key="2">
    <source>
        <dbReference type="SAM" id="MobiDB-lite"/>
    </source>
</evidence>
<feature type="transmembrane region" description="Helical" evidence="3">
    <location>
        <begin position="106"/>
        <end position="126"/>
    </location>
</feature>
<dbReference type="PANTHER" id="PTHR33392">
    <property type="entry name" value="POLYISOPRENYL-TEICHOIC ACID--PEPTIDOGLYCAN TEICHOIC ACID TRANSFERASE TAGU"/>
    <property type="match status" value="1"/>
</dbReference>
<evidence type="ECO:0000313" key="6">
    <source>
        <dbReference type="Proteomes" id="UP001233314"/>
    </source>
</evidence>
<dbReference type="EMBL" id="JAUQTA010000001">
    <property type="protein sequence ID" value="MDO7867496.1"/>
    <property type="molecule type" value="Genomic_DNA"/>
</dbReference>
<feature type="region of interest" description="Disordered" evidence="2">
    <location>
        <begin position="1"/>
        <end position="98"/>
    </location>
</feature>
<keyword evidence="6" id="KW-1185">Reference proteome</keyword>
<feature type="compositionally biased region" description="Pro residues" evidence="2">
    <location>
        <begin position="69"/>
        <end position="88"/>
    </location>
</feature>
<feature type="domain" description="Cell envelope-related transcriptional attenuator" evidence="4">
    <location>
        <begin position="177"/>
        <end position="318"/>
    </location>
</feature>
<comment type="similarity">
    <text evidence="1">Belongs to the LytR/CpsA/Psr (LCP) family.</text>
</comment>
<accession>A0ABT9B2J1</accession>
<dbReference type="InterPro" id="IPR004474">
    <property type="entry name" value="LytR_CpsA_psr"/>
</dbReference>
<organism evidence="5 6">
    <name type="scientific">Nocardioides jiangxiensis</name>
    <dbReference type="NCBI Taxonomy" id="3064524"/>
    <lineage>
        <taxon>Bacteria</taxon>
        <taxon>Bacillati</taxon>
        <taxon>Actinomycetota</taxon>
        <taxon>Actinomycetes</taxon>
        <taxon>Propionibacteriales</taxon>
        <taxon>Nocardioidaceae</taxon>
        <taxon>Nocardioides</taxon>
    </lineage>
</organism>
<keyword evidence="3" id="KW-0812">Transmembrane</keyword>
<sequence>MADRREPPKPGTPEYRWLYGDPDETRATDVGGGQRRPLPESDETRVMPVVLPPERPRQQRQAPSRPSAYQPPVPPASPPRRPVSPPPGSSGSDRPRARTRRPLRRWIVLALCAWLAFLVATPVLAMQKIERVEAFPSGDRPADQPGTTYLVTGSDSRKGLTAKQRRRLHTGGDVGQRTDTIMILHIGAGPDLLMSIPRDSLVDVPGHGVTKINAAFSYGGPKLLVQTVEQNTGIRIDDYVEIGMGGVVKLVNAVGGITICPTQDMDDPLANLHVKKGCQHANGRKALAYARSRHTSGLGDIDRAKHQREVVGQVGKKAVSPWSVLNPVRYWKLTHAGASTLTVSQGTSTFALARFAMAMSSPDKSCVVPLADLAVHWDSERSKRMFTLIKEDRTDDIGAKLCTDSGLPG</sequence>
<name>A0ABT9B2J1_9ACTN</name>
<proteinExistence type="inferred from homology"/>
<evidence type="ECO:0000256" key="3">
    <source>
        <dbReference type="SAM" id="Phobius"/>
    </source>
</evidence>
<dbReference type="Gene3D" id="3.40.630.190">
    <property type="entry name" value="LCP protein"/>
    <property type="match status" value="1"/>
</dbReference>
<feature type="region of interest" description="Disordered" evidence="2">
    <location>
        <begin position="136"/>
        <end position="172"/>
    </location>
</feature>
<dbReference type="Pfam" id="PF03816">
    <property type="entry name" value="LytR_cpsA_psr"/>
    <property type="match status" value="1"/>
</dbReference>
<reference evidence="5 6" key="1">
    <citation type="submission" date="2023-07" db="EMBL/GenBank/DDBJ databases">
        <title>Nocardioides sp. nov WY-20 isolated from soil.</title>
        <authorList>
            <person name="Liu B."/>
            <person name="Wan Y."/>
        </authorList>
    </citation>
    <scope>NUCLEOTIDE SEQUENCE [LARGE SCALE GENOMIC DNA]</scope>
    <source>
        <strain evidence="5 6">WY-20</strain>
    </source>
</reference>
<dbReference type="PANTHER" id="PTHR33392:SF6">
    <property type="entry name" value="POLYISOPRENYL-TEICHOIC ACID--PEPTIDOGLYCAN TEICHOIC ACID TRANSFERASE TAGU"/>
    <property type="match status" value="1"/>
</dbReference>